<dbReference type="SUPFAM" id="SSF53474">
    <property type="entry name" value="alpha/beta-Hydrolases"/>
    <property type="match status" value="1"/>
</dbReference>
<dbReference type="EMBL" id="JBHUHV010000039">
    <property type="protein sequence ID" value="MFD2067871.1"/>
    <property type="molecule type" value="Genomic_DNA"/>
</dbReference>
<reference evidence="3" key="1">
    <citation type="journal article" date="2019" name="Int. J. Syst. Evol. Microbiol.">
        <title>The Global Catalogue of Microorganisms (GCM) 10K type strain sequencing project: providing services to taxonomists for standard genome sequencing and annotation.</title>
        <authorList>
            <consortium name="The Broad Institute Genomics Platform"/>
            <consortium name="The Broad Institute Genome Sequencing Center for Infectious Disease"/>
            <person name="Wu L."/>
            <person name="Ma J."/>
        </authorList>
    </citation>
    <scope>NUCLEOTIDE SEQUENCE [LARGE SCALE GENOMIC DNA]</scope>
    <source>
        <strain evidence="3">JCM 16545</strain>
    </source>
</reference>
<name>A0ABW4WZQ3_9BACT</name>
<keyword evidence="3" id="KW-1185">Reference proteome</keyword>
<evidence type="ECO:0000256" key="1">
    <source>
        <dbReference type="SAM" id="SignalP"/>
    </source>
</evidence>
<dbReference type="Pfam" id="PF12715">
    <property type="entry name" value="Abhydrolase_7"/>
    <property type="match status" value="1"/>
</dbReference>
<dbReference type="PANTHER" id="PTHR22946">
    <property type="entry name" value="DIENELACTONE HYDROLASE DOMAIN-CONTAINING PROTEIN-RELATED"/>
    <property type="match status" value="1"/>
</dbReference>
<protein>
    <submittedName>
        <fullName evidence="2">Alpha/beta hydrolase family protein</fullName>
        <ecNumber evidence="2">3.4.-.-</ecNumber>
    </submittedName>
</protein>
<gene>
    <name evidence="2" type="ORF">ACFSKU_13335</name>
</gene>
<evidence type="ECO:0000313" key="2">
    <source>
        <dbReference type="EMBL" id="MFD2067871.1"/>
    </source>
</evidence>
<feature type="signal peptide" evidence="1">
    <location>
        <begin position="1"/>
        <end position="23"/>
    </location>
</feature>
<dbReference type="InterPro" id="IPR025890">
    <property type="entry name" value="Abhydrolase_bac"/>
</dbReference>
<dbReference type="PROSITE" id="PS51257">
    <property type="entry name" value="PROKAR_LIPOPROTEIN"/>
    <property type="match status" value="1"/>
</dbReference>
<organism evidence="2 3">
    <name type="scientific">Pontibacter silvestris</name>
    <dbReference type="NCBI Taxonomy" id="2305183"/>
    <lineage>
        <taxon>Bacteria</taxon>
        <taxon>Pseudomonadati</taxon>
        <taxon>Bacteroidota</taxon>
        <taxon>Cytophagia</taxon>
        <taxon>Cytophagales</taxon>
        <taxon>Hymenobacteraceae</taxon>
        <taxon>Pontibacter</taxon>
    </lineage>
</organism>
<dbReference type="Gene3D" id="3.40.50.1820">
    <property type="entry name" value="alpha/beta hydrolase"/>
    <property type="match status" value="2"/>
</dbReference>
<dbReference type="EC" id="3.4.-.-" evidence="2"/>
<dbReference type="InterPro" id="IPR050261">
    <property type="entry name" value="FrsA_esterase"/>
</dbReference>
<evidence type="ECO:0000313" key="3">
    <source>
        <dbReference type="Proteomes" id="UP001597369"/>
    </source>
</evidence>
<accession>A0ABW4WZQ3</accession>
<dbReference type="Proteomes" id="UP001597369">
    <property type="component" value="Unassembled WGS sequence"/>
</dbReference>
<proteinExistence type="predicted"/>
<keyword evidence="2" id="KW-0378">Hydrolase</keyword>
<keyword evidence="1" id="KW-0732">Signal</keyword>
<dbReference type="PANTHER" id="PTHR22946:SF8">
    <property type="entry name" value="ACETYL XYLAN ESTERASE DOMAIN-CONTAINING PROTEIN"/>
    <property type="match status" value="1"/>
</dbReference>
<sequence length="663" mass="74008">MIASLRYILLLLVTLACAGVSNAQESYNALPWRMSTAYNAYLLRDVHQQYAERQKKFQAALLSKKALTAYRESCKYRYRQLLGDLPEKTDLHARVVGVSQQKGYRVEKVVYESVPHRYVTANFYIPDGKGSFPTTLVLAGHGIAGKLSDQKTATAFVLNGIAALAVDPVAQGERLQLTDDAGKPLTRGATTAHTLLNAGANLVGTSVAAYEYWDNVRALDYLETRAEVDKDKLACIGSSGGGTQTTYLIGLDDRIKVASVCSYVSQRERTLELSGASDGCQHIPYEGREQLEISDFLLMFAPKPLLIMSGYYDMVDYWGASHVYAELKQAYGTLSQSSKVSMFSLEGGHGMPRQKREAAVTWFRTWLCSDKTPVKEQDVASLYDEDILCTTTGQVATTFPYKVTIQQHNYTLSKQYASSREAFMKKDSSVISRKVLELLGISLPANQIEIEQTGASSARNYKLLKYQIIRHGQMPVPCLVLSPETAKPDSKLVLYLNESGKSEIMANEKVLESYLNQDDILVLSDLRGFGETTDPLELNDPKYWNKEYRNAMISLHTGKTLMGQRVVDIMSLLDFIRSEPELKKHTVKVVANGAYGPAVIHAAYLDRRIAEAEISRSVKSFEEMVQNPMQKDAFSNVLYGVLKYYDLKDLVVKAGNKRIRFTD</sequence>
<feature type="chain" id="PRO_5046794005" evidence="1">
    <location>
        <begin position="24"/>
        <end position="663"/>
    </location>
</feature>
<dbReference type="RefSeq" id="WP_229958591.1">
    <property type="nucleotide sequence ID" value="NZ_JAJJWI010000003.1"/>
</dbReference>
<comment type="caution">
    <text evidence="2">The sequence shown here is derived from an EMBL/GenBank/DDBJ whole genome shotgun (WGS) entry which is preliminary data.</text>
</comment>
<dbReference type="GO" id="GO:0016787">
    <property type="term" value="F:hydrolase activity"/>
    <property type="evidence" value="ECO:0007669"/>
    <property type="project" value="UniProtKB-KW"/>
</dbReference>
<dbReference type="InterPro" id="IPR029058">
    <property type="entry name" value="AB_hydrolase_fold"/>
</dbReference>